<comment type="caution">
    <text evidence="1">The sequence shown here is derived from an EMBL/GenBank/DDBJ whole genome shotgun (WGS) entry which is preliminary data.</text>
</comment>
<dbReference type="AlphaFoldDB" id="A0A8J5QJC8"/>
<protein>
    <submittedName>
        <fullName evidence="1">Uncharacterized protein</fullName>
    </submittedName>
</protein>
<reference evidence="1 2" key="1">
    <citation type="journal article" date="2021" name="DNA Res.">
        <title>Genome analysis of Candida subhashii reveals its hybrid nature and dual mitochondrial genome conformations.</title>
        <authorList>
            <person name="Mixao V."/>
            <person name="Hegedusova E."/>
            <person name="Saus E."/>
            <person name="Pryszcz L.P."/>
            <person name="Cillingova A."/>
            <person name="Nosek J."/>
            <person name="Gabaldon T."/>
        </authorList>
    </citation>
    <scope>NUCLEOTIDE SEQUENCE [LARGE SCALE GENOMIC DNA]</scope>
    <source>
        <strain evidence="1 2">CBS 10753</strain>
    </source>
</reference>
<accession>A0A8J5QJC8</accession>
<organism evidence="1 2">
    <name type="scientific">[Candida] subhashii</name>
    <dbReference type="NCBI Taxonomy" id="561895"/>
    <lineage>
        <taxon>Eukaryota</taxon>
        <taxon>Fungi</taxon>
        <taxon>Dikarya</taxon>
        <taxon>Ascomycota</taxon>
        <taxon>Saccharomycotina</taxon>
        <taxon>Pichiomycetes</taxon>
        <taxon>Debaryomycetaceae</taxon>
        <taxon>Spathaspora</taxon>
    </lineage>
</organism>
<dbReference type="OrthoDB" id="4024333at2759"/>
<evidence type="ECO:0000313" key="2">
    <source>
        <dbReference type="Proteomes" id="UP000694255"/>
    </source>
</evidence>
<gene>
    <name evidence="1" type="ORF">J8A68_004592</name>
</gene>
<evidence type="ECO:0000313" key="1">
    <source>
        <dbReference type="EMBL" id="KAG7661897.1"/>
    </source>
</evidence>
<keyword evidence="2" id="KW-1185">Reference proteome</keyword>
<dbReference type="Proteomes" id="UP000694255">
    <property type="component" value="Unassembled WGS sequence"/>
</dbReference>
<proteinExistence type="predicted"/>
<sequence length="117" mass="13586">MRSLPPPRITRARKWKRIKRTMKSLFTRGYISDFSPFARKQNHNYSITKVHKSRITRRFKKQQESGGIVQTGIKTAGLLGRIAVRTSSLPNLKQFNKKKKNTENEDPANKLNLTVTF</sequence>
<name>A0A8J5QJC8_9ASCO</name>
<dbReference type="RefSeq" id="XP_049262130.1">
    <property type="nucleotide sequence ID" value="XM_049408567.1"/>
</dbReference>
<dbReference type="GeneID" id="73471392"/>
<dbReference type="EMBL" id="JAGSYN010000190">
    <property type="protein sequence ID" value="KAG7661897.1"/>
    <property type="molecule type" value="Genomic_DNA"/>
</dbReference>